<proteinExistence type="predicted"/>
<reference evidence="2" key="1">
    <citation type="submission" date="2021-02" db="EMBL/GenBank/DDBJ databases">
        <authorList>
            <person name="Nowell W R."/>
        </authorList>
    </citation>
    <scope>NUCLEOTIDE SEQUENCE</scope>
</reference>
<dbReference type="InterPro" id="IPR011992">
    <property type="entry name" value="EF-hand-dom_pair"/>
</dbReference>
<comment type="caution">
    <text evidence="2">The sequence shown here is derived from an EMBL/GenBank/DDBJ whole genome shotgun (WGS) entry which is preliminary data.</text>
</comment>
<dbReference type="OrthoDB" id="272072at2759"/>
<sequence length="807" mass="94315">MVVSVESMPSSTTNGYSTMPTETSLDPQTIIRLAEEKIRVKTIALGLRVTEFFHDFDRLRSGYVTASQFKRCLDTNLRLQLSPEEEQLLLQKYGHKRDGSVCYREFCDVINRKYPETTITDHPENFTNAAPPYLNSWRSTRHIGTQDESERLKDVLQRIATYCKQRRIDVLTAMEHYDKHQMGEITDSQFYRAYVGPQLNEAEMTLLRDKYSDPSKPGLMNYLNFVQDLNRLARANETTASFPATNNADQTPFIGIEEQAEQRSVQEILDKIRIATFKYGIRISDFFKDYDKLRSGVITETQFESALSLSVQKQAFLNMNDIKKLTEYYRRPDGRVYYKEFVDSMESAFNIPELEKKPLTQVHRPGQGLLSRPLNTNLSPDEEDRVSEILAVIIEKVKKRRLVLFPFFKPYDRSKAFTRACTKHQFGRVLRTLDLIPSPHDFNILCKKFEDRETGDINYTLFCQMTEQDFVAIKIESEEEYPCDRARADEEQKREKLIVQIDTSNVNMNDLMGRIRHHVLINRIRVKEFFEDFDPLRLGTVSQTRFIRVLASLGLTGLDGIPLTEAQMFALCNQYRHPEQRDLIQWKQFESDVESVFTLSDLEKAPTVQVSPQTIYEMPPSGTPDWANIGPYNQTELHEAMSAWKASCDQRRLEVYQPFKQFDRHNRGHVTRGQFRQCLAIAGLPYTQRQLEAVEAAFMDDDGFAYRRFIEWIQPRRIDPLRYNILQQELRDLNKQKVLPETKPLASIQDVLQKIKGQVFRRRIRLYEWLKDHDKLNCGRLTFDTFRRAINPCQLELAESELSLLED</sequence>
<dbReference type="Proteomes" id="UP000663852">
    <property type="component" value="Unassembled WGS sequence"/>
</dbReference>
<name>A0A813Z9H4_ADIRI</name>
<protein>
    <recommendedName>
        <fullName evidence="4">EF hand family protein</fullName>
    </recommendedName>
</protein>
<dbReference type="PANTHER" id="PTHR20875:SF0">
    <property type="entry name" value="GH12158P"/>
    <property type="match status" value="1"/>
</dbReference>
<organism evidence="2 3">
    <name type="scientific">Adineta ricciae</name>
    <name type="common">Rotifer</name>
    <dbReference type="NCBI Taxonomy" id="249248"/>
    <lineage>
        <taxon>Eukaryota</taxon>
        <taxon>Metazoa</taxon>
        <taxon>Spiralia</taxon>
        <taxon>Gnathifera</taxon>
        <taxon>Rotifera</taxon>
        <taxon>Eurotatoria</taxon>
        <taxon>Bdelloidea</taxon>
        <taxon>Adinetida</taxon>
        <taxon>Adinetidae</taxon>
        <taxon>Adineta</taxon>
    </lineage>
</organism>
<evidence type="ECO:0000313" key="2">
    <source>
        <dbReference type="EMBL" id="CAF0895798.1"/>
    </source>
</evidence>
<evidence type="ECO:0008006" key="4">
    <source>
        <dbReference type="Google" id="ProtNLM"/>
    </source>
</evidence>
<dbReference type="InterPro" id="IPR052603">
    <property type="entry name" value="EFCB6"/>
</dbReference>
<dbReference type="AlphaFoldDB" id="A0A813Z9H4"/>
<evidence type="ECO:0000256" key="1">
    <source>
        <dbReference type="SAM" id="MobiDB-lite"/>
    </source>
</evidence>
<dbReference type="Gene3D" id="1.10.238.10">
    <property type="entry name" value="EF-hand"/>
    <property type="match status" value="4"/>
</dbReference>
<dbReference type="EMBL" id="CAJNOJ010000032">
    <property type="protein sequence ID" value="CAF0895798.1"/>
    <property type="molecule type" value="Genomic_DNA"/>
</dbReference>
<feature type="region of interest" description="Disordered" evidence="1">
    <location>
        <begin position="1"/>
        <end position="22"/>
    </location>
</feature>
<feature type="compositionally biased region" description="Polar residues" evidence="1">
    <location>
        <begin position="7"/>
        <end position="22"/>
    </location>
</feature>
<accession>A0A813Z9H4</accession>
<gene>
    <name evidence="2" type="ORF">EDS130_LOCUS9518</name>
</gene>
<evidence type="ECO:0000313" key="3">
    <source>
        <dbReference type="Proteomes" id="UP000663852"/>
    </source>
</evidence>
<dbReference type="PANTHER" id="PTHR20875">
    <property type="entry name" value="EF-HAND CALCIUM-BINDING DOMAIN-CONTAINING PROTEIN 6-RELATED"/>
    <property type="match status" value="1"/>
</dbReference>
<dbReference type="SUPFAM" id="SSF47473">
    <property type="entry name" value="EF-hand"/>
    <property type="match status" value="3"/>
</dbReference>